<evidence type="ECO:0000256" key="2">
    <source>
        <dbReference type="PROSITE-ProRule" id="PRU00335"/>
    </source>
</evidence>
<evidence type="ECO:0000259" key="3">
    <source>
        <dbReference type="PROSITE" id="PS50977"/>
    </source>
</evidence>
<dbReference type="InterPro" id="IPR041474">
    <property type="entry name" value="NicS_C"/>
</dbReference>
<gene>
    <name evidence="4" type="ORF">GCM10023091_32430</name>
</gene>
<accession>A0ABP8M5Z1</accession>
<dbReference type="InterPro" id="IPR001647">
    <property type="entry name" value="HTH_TetR"/>
</dbReference>
<dbReference type="InterPro" id="IPR009057">
    <property type="entry name" value="Homeodomain-like_sf"/>
</dbReference>
<proteinExistence type="predicted"/>
<dbReference type="SUPFAM" id="SSF48498">
    <property type="entry name" value="Tetracyclin repressor-like, C-terminal domain"/>
    <property type="match status" value="1"/>
</dbReference>
<dbReference type="Pfam" id="PF00440">
    <property type="entry name" value="TetR_N"/>
    <property type="match status" value="1"/>
</dbReference>
<dbReference type="PANTHER" id="PTHR30328">
    <property type="entry name" value="TRANSCRIPTIONAL REPRESSOR"/>
    <property type="match status" value="1"/>
</dbReference>
<dbReference type="InterPro" id="IPR036271">
    <property type="entry name" value="Tet_transcr_reg_TetR-rel_C_sf"/>
</dbReference>
<dbReference type="PRINTS" id="PR00455">
    <property type="entry name" value="HTHTETR"/>
</dbReference>
<protein>
    <submittedName>
        <fullName evidence="4">TetR family transcriptional regulator</fullName>
    </submittedName>
</protein>
<dbReference type="EMBL" id="BAABEY010000030">
    <property type="protein sequence ID" value="GAA4443607.1"/>
    <property type="molecule type" value="Genomic_DNA"/>
</dbReference>
<dbReference type="RefSeq" id="WP_345031110.1">
    <property type="nucleotide sequence ID" value="NZ_BAABEY010000030.1"/>
</dbReference>
<dbReference type="InterPro" id="IPR050109">
    <property type="entry name" value="HTH-type_TetR-like_transc_reg"/>
</dbReference>
<dbReference type="PANTHER" id="PTHR30328:SF54">
    <property type="entry name" value="HTH-TYPE TRANSCRIPTIONAL REPRESSOR SCO4008"/>
    <property type="match status" value="1"/>
</dbReference>
<dbReference type="Proteomes" id="UP001501508">
    <property type="component" value="Unassembled WGS sequence"/>
</dbReference>
<evidence type="ECO:0000256" key="1">
    <source>
        <dbReference type="ARBA" id="ARBA00023125"/>
    </source>
</evidence>
<dbReference type="Pfam" id="PF17938">
    <property type="entry name" value="TetR_C_29"/>
    <property type="match status" value="1"/>
</dbReference>
<feature type="DNA-binding region" description="H-T-H motif" evidence="2">
    <location>
        <begin position="28"/>
        <end position="47"/>
    </location>
</feature>
<dbReference type="SUPFAM" id="SSF46689">
    <property type="entry name" value="Homeodomain-like"/>
    <property type="match status" value="1"/>
</dbReference>
<dbReference type="PROSITE" id="PS50977">
    <property type="entry name" value="HTH_TETR_2"/>
    <property type="match status" value="1"/>
</dbReference>
<reference evidence="5" key="1">
    <citation type="journal article" date="2019" name="Int. J. Syst. Evol. Microbiol.">
        <title>The Global Catalogue of Microorganisms (GCM) 10K type strain sequencing project: providing services to taxonomists for standard genome sequencing and annotation.</title>
        <authorList>
            <consortium name="The Broad Institute Genomics Platform"/>
            <consortium name="The Broad Institute Genome Sequencing Center for Infectious Disease"/>
            <person name="Wu L."/>
            <person name="Ma J."/>
        </authorList>
    </citation>
    <scope>NUCLEOTIDE SEQUENCE [LARGE SCALE GENOMIC DNA]</scope>
    <source>
        <strain evidence="5">JCM 31920</strain>
    </source>
</reference>
<name>A0ABP8M5Z1_9BACT</name>
<organism evidence="4 5">
    <name type="scientific">Ravibacter arvi</name>
    <dbReference type="NCBI Taxonomy" id="2051041"/>
    <lineage>
        <taxon>Bacteria</taxon>
        <taxon>Pseudomonadati</taxon>
        <taxon>Bacteroidota</taxon>
        <taxon>Cytophagia</taxon>
        <taxon>Cytophagales</taxon>
        <taxon>Spirosomataceae</taxon>
        <taxon>Ravibacter</taxon>
    </lineage>
</organism>
<keyword evidence="5" id="KW-1185">Reference proteome</keyword>
<sequence length="214" mass="24313">MEEFNEKQLWIMHHALEIFAAKGFEGTSVRDIAKAANVNVSMISYYFGSKEKLLEAIVKNHSIKTQHHLASIAFSANTSPFVKITRIVDHYINVFTSQSRFRNLLHTEIKAMDPAGPVFIMIRDMKKANKAFLAQTIREGQEKGVFRNDVDVSMLVYSIVGVLNYIVSNKPFICEDNGLDPDDDEAYREKIIDKMGQHIKDSILALITVVPHEK</sequence>
<keyword evidence="1 2" id="KW-0238">DNA-binding</keyword>
<evidence type="ECO:0000313" key="4">
    <source>
        <dbReference type="EMBL" id="GAA4443607.1"/>
    </source>
</evidence>
<dbReference type="Gene3D" id="1.10.357.10">
    <property type="entry name" value="Tetracycline Repressor, domain 2"/>
    <property type="match status" value="1"/>
</dbReference>
<comment type="caution">
    <text evidence="4">The sequence shown here is derived from an EMBL/GenBank/DDBJ whole genome shotgun (WGS) entry which is preliminary data.</text>
</comment>
<evidence type="ECO:0000313" key="5">
    <source>
        <dbReference type="Proteomes" id="UP001501508"/>
    </source>
</evidence>
<feature type="domain" description="HTH tetR-type" evidence="3">
    <location>
        <begin position="5"/>
        <end position="65"/>
    </location>
</feature>